<dbReference type="InterPro" id="IPR032466">
    <property type="entry name" value="Metal_Hydrolase"/>
</dbReference>
<dbReference type="Pfam" id="PF01244">
    <property type="entry name" value="Peptidase_M19"/>
    <property type="match status" value="1"/>
</dbReference>
<dbReference type="PANTHER" id="PTHR10443">
    <property type="entry name" value="MICROSOMAL DIPEPTIDASE"/>
    <property type="match status" value="1"/>
</dbReference>
<dbReference type="InterPro" id="IPR008257">
    <property type="entry name" value="Pept_M19"/>
</dbReference>
<dbReference type="SUPFAM" id="SSF51556">
    <property type="entry name" value="Metallo-dependent hydrolases"/>
    <property type="match status" value="1"/>
</dbReference>
<proteinExistence type="predicted"/>
<dbReference type="GO" id="GO:0070573">
    <property type="term" value="F:metallodipeptidase activity"/>
    <property type="evidence" value="ECO:0007669"/>
    <property type="project" value="InterPro"/>
</dbReference>
<evidence type="ECO:0000313" key="1">
    <source>
        <dbReference type="EMBL" id="RGP36565.1"/>
    </source>
</evidence>
<dbReference type="EMBL" id="QWEY01000008">
    <property type="protein sequence ID" value="RGP36565.1"/>
    <property type="molecule type" value="Genomic_DNA"/>
</dbReference>
<evidence type="ECO:0000313" key="2">
    <source>
        <dbReference type="Proteomes" id="UP000284547"/>
    </source>
</evidence>
<name>A0A411Z0H0_9RHOB</name>
<sequence length="342" mass="36340">MRTVFDGHNDVLSKLWAAGDRTGAAFFNGTDGDLDLAKCRAGGFAGGFFAVWVPGDPATAPDPMATYRAFEPVDPVMARQVTLEMAAILHRMSADRPDAIRLCRSAADIEAARTAGAIAALLHIEGCEGIGPDLDELYLYHAAGLRSLGPVWSRDNIFGHGVPFDFPASPDTGPGLTAAGQQLLSACNRLRILFDLSHLNEAGFWDVAKLTDAPLVATHSAAHALTPATRNLTDRQLDAIAESKGLVGLNFGVAFLREDGVKTADTGPEVMLRHIDHLIARLGEGGVALGSDFDGTMIPRFIGSAAGLPRLTQAMEQAGYGADLIARLCWGNWLDVLRRTIG</sequence>
<organism evidence="1 2">
    <name type="scientific">Pseudotabrizicola alkalilacus</name>
    <dbReference type="NCBI Taxonomy" id="2305252"/>
    <lineage>
        <taxon>Bacteria</taxon>
        <taxon>Pseudomonadati</taxon>
        <taxon>Pseudomonadota</taxon>
        <taxon>Alphaproteobacteria</taxon>
        <taxon>Rhodobacterales</taxon>
        <taxon>Paracoccaceae</taxon>
        <taxon>Pseudotabrizicola</taxon>
    </lineage>
</organism>
<dbReference type="GO" id="GO:0006508">
    <property type="term" value="P:proteolysis"/>
    <property type="evidence" value="ECO:0007669"/>
    <property type="project" value="InterPro"/>
</dbReference>
<keyword evidence="2" id="KW-1185">Reference proteome</keyword>
<protein>
    <submittedName>
        <fullName evidence="1">Membrane dipeptidase</fullName>
    </submittedName>
</protein>
<gene>
    <name evidence="1" type="ORF">D1012_14590</name>
</gene>
<dbReference type="OrthoDB" id="9804920at2"/>
<dbReference type="Gene3D" id="3.20.20.140">
    <property type="entry name" value="Metal-dependent hydrolases"/>
    <property type="match status" value="1"/>
</dbReference>
<dbReference type="AlphaFoldDB" id="A0A411Z0H0"/>
<dbReference type="PANTHER" id="PTHR10443:SF12">
    <property type="entry name" value="DIPEPTIDASE"/>
    <property type="match status" value="1"/>
</dbReference>
<accession>A0A411Z0H0</accession>
<dbReference type="PROSITE" id="PS51365">
    <property type="entry name" value="RENAL_DIPEPTIDASE_2"/>
    <property type="match status" value="1"/>
</dbReference>
<comment type="caution">
    <text evidence="1">The sequence shown here is derived from an EMBL/GenBank/DDBJ whole genome shotgun (WGS) entry which is preliminary data.</text>
</comment>
<reference evidence="1 2" key="1">
    <citation type="submission" date="2018-08" db="EMBL/GenBank/DDBJ databases">
        <title>Flavobacterium tibetense sp. nov., isolated from a wetland YonghuCo on Tibetan Plateau.</title>
        <authorList>
            <person name="Phurbu D."/>
            <person name="Lu H."/>
            <person name="Xing P."/>
        </authorList>
    </citation>
    <scope>NUCLEOTIDE SEQUENCE [LARGE SCALE GENOMIC DNA]</scope>
    <source>
        <strain evidence="1 2">DJC</strain>
    </source>
</reference>
<dbReference type="CDD" id="cd01301">
    <property type="entry name" value="rDP_like"/>
    <property type="match status" value="1"/>
</dbReference>
<dbReference type="Proteomes" id="UP000284547">
    <property type="component" value="Unassembled WGS sequence"/>
</dbReference>